<name>L1KU18_9ACTN</name>
<sequence length="320" mass="33840">MMSLSSTLVMKHVAGDRQAVAGSRPRACPRCRASASARRACDDFFLVRRVLLDPAGHSFCLSTHDDEGADMSDTSEAGPRRAGVPRVVFRVVMAALIVCLAVRTYEETAVAVARSIGSLHTEAATVTELDGHTEHGSSGGGQDGGGTAYSYTLYTIELRLDDGVKTLDGVTSDRVDELWDGRQVTVGLWHGRIVEIDGRQVWPGWNRSGWDLALIALYPLITGYLISLVVSGCVYLMGRNGRVRLRPDEPVGATFPGILTALAATIALLALGAAGAAPSCWPLIPFGAGLAVALTRLGTIVRRAERAARTAASEAAPSKA</sequence>
<keyword evidence="3" id="KW-1185">Reference proteome</keyword>
<reference evidence="2 3" key="1">
    <citation type="submission" date="2012-11" db="EMBL/GenBank/DDBJ databases">
        <authorList>
            <person name="Huguet-Tapia J.C."/>
            <person name="Durkin A.S."/>
            <person name="Pettis G.S."/>
            <person name="Badger J.H."/>
        </authorList>
    </citation>
    <scope>NUCLEOTIDE SEQUENCE [LARGE SCALE GENOMIC DNA]</scope>
    <source>
        <strain evidence="2 3">91-03</strain>
    </source>
</reference>
<proteinExistence type="predicted"/>
<evidence type="ECO:0000313" key="3">
    <source>
        <dbReference type="Proteomes" id="UP000010411"/>
    </source>
</evidence>
<feature type="transmembrane region" description="Helical" evidence="1">
    <location>
        <begin position="212"/>
        <end position="237"/>
    </location>
</feature>
<keyword evidence="1" id="KW-0472">Membrane</keyword>
<evidence type="ECO:0000256" key="1">
    <source>
        <dbReference type="SAM" id="Phobius"/>
    </source>
</evidence>
<dbReference type="PATRIC" id="fig|698759.3.peg.5306"/>
<comment type="caution">
    <text evidence="2">The sequence shown here is derived from an EMBL/GenBank/DDBJ whole genome shotgun (WGS) entry which is preliminary data.</text>
</comment>
<dbReference type="AlphaFoldDB" id="L1KU18"/>
<accession>L1KU18</accession>
<evidence type="ECO:0000313" key="2">
    <source>
        <dbReference type="EMBL" id="EKX64132.1"/>
    </source>
</evidence>
<gene>
    <name evidence="2" type="ORF">STRIP9103_07620</name>
</gene>
<organism evidence="2 3">
    <name type="scientific">Streptomyces ipomoeae 91-03</name>
    <dbReference type="NCBI Taxonomy" id="698759"/>
    <lineage>
        <taxon>Bacteria</taxon>
        <taxon>Bacillati</taxon>
        <taxon>Actinomycetota</taxon>
        <taxon>Actinomycetes</taxon>
        <taxon>Kitasatosporales</taxon>
        <taxon>Streptomycetaceae</taxon>
        <taxon>Streptomyces</taxon>
    </lineage>
</organism>
<protein>
    <submittedName>
        <fullName evidence="2">Uncharacterized protein</fullName>
    </submittedName>
</protein>
<feature type="transmembrane region" description="Helical" evidence="1">
    <location>
        <begin position="283"/>
        <end position="301"/>
    </location>
</feature>
<feature type="transmembrane region" description="Helical" evidence="1">
    <location>
        <begin position="258"/>
        <end position="277"/>
    </location>
</feature>
<dbReference type="Proteomes" id="UP000010411">
    <property type="component" value="Unassembled WGS sequence"/>
</dbReference>
<keyword evidence="1" id="KW-0812">Transmembrane</keyword>
<keyword evidence="1" id="KW-1133">Transmembrane helix</keyword>
<dbReference type="EMBL" id="AEJC01000397">
    <property type="protein sequence ID" value="EKX64132.1"/>
    <property type="molecule type" value="Genomic_DNA"/>
</dbReference>